<dbReference type="AlphaFoldDB" id="A0A518G506"/>
<dbReference type="Proteomes" id="UP000318017">
    <property type="component" value="Chromosome"/>
</dbReference>
<name>A0A518G506_9BACT</name>
<keyword evidence="2" id="KW-1185">Reference proteome</keyword>
<organism evidence="1 2">
    <name type="scientific">Aureliella helgolandensis</name>
    <dbReference type="NCBI Taxonomy" id="2527968"/>
    <lineage>
        <taxon>Bacteria</taxon>
        <taxon>Pseudomonadati</taxon>
        <taxon>Planctomycetota</taxon>
        <taxon>Planctomycetia</taxon>
        <taxon>Pirellulales</taxon>
        <taxon>Pirellulaceae</taxon>
        <taxon>Aureliella</taxon>
    </lineage>
</organism>
<dbReference type="EMBL" id="CP036298">
    <property type="protein sequence ID" value="QDV23662.1"/>
    <property type="molecule type" value="Genomic_DNA"/>
</dbReference>
<sequence>MQKAARWATARLAIAYRYLSSAGWFRAGKNFVDFRSHRAPGFFDNSESTQQFDPEKSMLQACYRQLPYA</sequence>
<evidence type="ECO:0000313" key="2">
    <source>
        <dbReference type="Proteomes" id="UP000318017"/>
    </source>
</evidence>
<protein>
    <submittedName>
        <fullName evidence="1">Uncharacterized protein</fullName>
    </submittedName>
</protein>
<reference evidence="1 2" key="1">
    <citation type="submission" date="2019-02" db="EMBL/GenBank/DDBJ databases">
        <title>Deep-cultivation of Planctomycetes and their phenomic and genomic characterization uncovers novel biology.</title>
        <authorList>
            <person name="Wiegand S."/>
            <person name="Jogler M."/>
            <person name="Boedeker C."/>
            <person name="Pinto D."/>
            <person name="Vollmers J."/>
            <person name="Rivas-Marin E."/>
            <person name="Kohn T."/>
            <person name="Peeters S.H."/>
            <person name="Heuer A."/>
            <person name="Rast P."/>
            <person name="Oberbeckmann S."/>
            <person name="Bunk B."/>
            <person name="Jeske O."/>
            <person name="Meyerdierks A."/>
            <person name="Storesund J.E."/>
            <person name="Kallscheuer N."/>
            <person name="Luecker S."/>
            <person name="Lage O.M."/>
            <person name="Pohl T."/>
            <person name="Merkel B.J."/>
            <person name="Hornburger P."/>
            <person name="Mueller R.-W."/>
            <person name="Bruemmer F."/>
            <person name="Labrenz M."/>
            <person name="Spormann A.M."/>
            <person name="Op den Camp H."/>
            <person name="Overmann J."/>
            <person name="Amann R."/>
            <person name="Jetten M.S.M."/>
            <person name="Mascher T."/>
            <person name="Medema M.H."/>
            <person name="Devos D.P."/>
            <person name="Kaster A.-K."/>
            <person name="Ovreas L."/>
            <person name="Rohde M."/>
            <person name="Galperin M.Y."/>
            <person name="Jogler C."/>
        </authorList>
    </citation>
    <scope>NUCLEOTIDE SEQUENCE [LARGE SCALE GENOMIC DNA]</scope>
    <source>
        <strain evidence="1 2">Q31a</strain>
    </source>
</reference>
<proteinExistence type="predicted"/>
<dbReference type="KEGG" id="ahel:Q31a_19670"/>
<gene>
    <name evidence="1" type="ORF">Q31a_19670</name>
</gene>
<dbReference type="RefSeq" id="WP_145076736.1">
    <property type="nucleotide sequence ID" value="NZ_CP036298.1"/>
</dbReference>
<accession>A0A518G506</accession>
<evidence type="ECO:0000313" key="1">
    <source>
        <dbReference type="EMBL" id="QDV23662.1"/>
    </source>
</evidence>